<name>A0ABS2KVR3_9NOCA</name>
<protein>
    <submittedName>
        <fullName evidence="1">Acyl-coenzyme A thioesterase PaaI-like protein</fullName>
    </submittedName>
</protein>
<sequence length="158" mass="17021">MATVTRTYALWQRLPGGITRSLAFSAGMCVRVPFFATVLPRVRELAPGRCVVSGPTWFGVHNHLGTFHAIAACNLAEVAMGMLAEATIPTTHRWIPKGMNVQYLAPGRSGLTATALLEDRPDWDSVTSGVELVIPVGLRDTGGTEVVHADITVWVSPR</sequence>
<dbReference type="Pfam" id="PF14539">
    <property type="entry name" value="DUF4442"/>
    <property type="match status" value="1"/>
</dbReference>
<dbReference type="Proteomes" id="UP000703038">
    <property type="component" value="Unassembled WGS sequence"/>
</dbReference>
<dbReference type="CDD" id="cd03443">
    <property type="entry name" value="PaaI_thioesterase"/>
    <property type="match status" value="1"/>
</dbReference>
<reference evidence="1 2" key="1">
    <citation type="submission" date="2021-01" db="EMBL/GenBank/DDBJ databases">
        <title>Genomics of switchgrass bacterial isolates.</title>
        <authorList>
            <person name="Shade A."/>
        </authorList>
    </citation>
    <scope>NUCLEOTIDE SEQUENCE [LARGE SCALE GENOMIC DNA]</scope>
    <source>
        <strain evidence="1 2">PvP111</strain>
    </source>
</reference>
<comment type="caution">
    <text evidence="1">The sequence shown here is derived from an EMBL/GenBank/DDBJ whole genome shotgun (WGS) entry which is preliminary data.</text>
</comment>
<gene>
    <name evidence="1" type="ORF">JOE42_002767</name>
</gene>
<dbReference type="InterPro" id="IPR027961">
    <property type="entry name" value="DUF4442"/>
</dbReference>
<dbReference type="SUPFAM" id="SSF54637">
    <property type="entry name" value="Thioesterase/thiol ester dehydrase-isomerase"/>
    <property type="match status" value="1"/>
</dbReference>
<dbReference type="EMBL" id="JAFBBK010000001">
    <property type="protein sequence ID" value="MBM7416034.1"/>
    <property type="molecule type" value="Genomic_DNA"/>
</dbReference>
<accession>A0ABS2KVR3</accession>
<dbReference type="Gene3D" id="3.10.129.10">
    <property type="entry name" value="Hotdog Thioesterase"/>
    <property type="match status" value="1"/>
</dbReference>
<evidence type="ECO:0000313" key="1">
    <source>
        <dbReference type="EMBL" id="MBM7416034.1"/>
    </source>
</evidence>
<dbReference type="RefSeq" id="WP_204868936.1">
    <property type="nucleotide sequence ID" value="NZ_JAFBBK010000001.1"/>
</dbReference>
<dbReference type="InterPro" id="IPR029069">
    <property type="entry name" value="HotDog_dom_sf"/>
</dbReference>
<keyword evidence="2" id="KW-1185">Reference proteome</keyword>
<proteinExistence type="predicted"/>
<organism evidence="1 2">
    <name type="scientific">Rhodococcoides corynebacterioides</name>
    <dbReference type="NCBI Taxonomy" id="53972"/>
    <lineage>
        <taxon>Bacteria</taxon>
        <taxon>Bacillati</taxon>
        <taxon>Actinomycetota</taxon>
        <taxon>Actinomycetes</taxon>
        <taxon>Mycobacteriales</taxon>
        <taxon>Nocardiaceae</taxon>
        <taxon>Rhodococcoides</taxon>
    </lineage>
</organism>
<evidence type="ECO:0000313" key="2">
    <source>
        <dbReference type="Proteomes" id="UP000703038"/>
    </source>
</evidence>